<dbReference type="SUPFAM" id="SSF53067">
    <property type="entry name" value="Actin-like ATPase domain"/>
    <property type="match status" value="2"/>
</dbReference>
<dbReference type="AlphaFoldDB" id="A0A9D1CGA2"/>
<sequence>MKVAVIDVGTYSTRLTIAEVKNSKLKILYEEGRITALGRGVKQTGLLSESAIKETLSALRDYKKKCDQYGVKKCLVLGTEALRVAKNREVFINALKELGLQIKIISPWEEGKYAYLGAYFAVKPKGRICVIDQGGGSTEFVYGKGLEVENVVSLPFGIVNLTERFLKNDPPTKEEIENLINYLSGEISKLDKDVDTLVGLGGTITTLVALEYDIYPYDPSKVNGKTLTKERVKYWFDKLASMSVEERKKFGQIEDRRAEVIIPGIAIFWVTMELFGKEELTVSDWAVKHGAIIANFLKIENL</sequence>
<dbReference type="PANTHER" id="PTHR30005">
    <property type="entry name" value="EXOPOLYPHOSPHATASE"/>
    <property type="match status" value="1"/>
</dbReference>
<name>A0A9D1CGA2_AQUAO</name>
<protein>
    <submittedName>
        <fullName evidence="2">Ppx/GppA family phosphatase</fullName>
    </submittedName>
</protein>
<dbReference type="Pfam" id="PF02541">
    <property type="entry name" value="Ppx-GppA"/>
    <property type="match status" value="1"/>
</dbReference>
<organism evidence="2 3">
    <name type="scientific">Aquifex aeolicus</name>
    <dbReference type="NCBI Taxonomy" id="63363"/>
    <lineage>
        <taxon>Bacteria</taxon>
        <taxon>Pseudomonadati</taxon>
        <taxon>Aquificota</taxon>
        <taxon>Aquificia</taxon>
        <taxon>Aquificales</taxon>
        <taxon>Aquificaceae</taxon>
        <taxon>Aquifex</taxon>
    </lineage>
</organism>
<dbReference type="InterPro" id="IPR050273">
    <property type="entry name" value="GppA/Ppx_hydrolase"/>
</dbReference>
<accession>A0A9D1CGA2</accession>
<evidence type="ECO:0000313" key="3">
    <source>
        <dbReference type="Proteomes" id="UP000606463"/>
    </source>
</evidence>
<gene>
    <name evidence="2" type="ORF">EYH37_02980</name>
</gene>
<dbReference type="EMBL" id="DQVE01000030">
    <property type="protein sequence ID" value="HIP98318.1"/>
    <property type="molecule type" value="Genomic_DNA"/>
</dbReference>
<dbReference type="Gene3D" id="3.30.420.150">
    <property type="entry name" value="Exopolyphosphatase. Domain 2"/>
    <property type="match status" value="1"/>
</dbReference>
<evidence type="ECO:0000259" key="1">
    <source>
        <dbReference type="Pfam" id="PF02541"/>
    </source>
</evidence>
<feature type="domain" description="Ppx/GppA phosphatase N-terminal" evidence="1">
    <location>
        <begin position="16"/>
        <end position="295"/>
    </location>
</feature>
<dbReference type="PANTHER" id="PTHR30005:SF0">
    <property type="entry name" value="RETROGRADE REGULATION PROTEIN 2"/>
    <property type="match status" value="1"/>
</dbReference>
<dbReference type="InterPro" id="IPR003695">
    <property type="entry name" value="Ppx_GppA_N"/>
</dbReference>
<dbReference type="GO" id="GO:0016462">
    <property type="term" value="F:pyrophosphatase activity"/>
    <property type="evidence" value="ECO:0007669"/>
    <property type="project" value="TreeGrafter"/>
</dbReference>
<dbReference type="Proteomes" id="UP000606463">
    <property type="component" value="Unassembled WGS sequence"/>
</dbReference>
<comment type="caution">
    <text evidence="2">The sequence shown here is derived from an EMBL/GenBank/DDBJ whole genome shotgun (WGS) entry which is preliminary data.</text>
</comment>
<dbReference type="CDD" id="cd24118">
    <property type="entry name" value="ASKHA_NBD_AaPPX-GppA-like"/>
    <property type="match status" value="1"/>
</dbReference>
<reference evidence="2" key="1">
    <citation type="journal article" date="2020" name="ISME J.">
        <title>Gammaproteobacteria mediating utilization of methyl-, sulfur- and petroleum organic compounds in deep ocean hydrothermal plumes.</title>
        <authorList>
            <person name="Zhou Z."/>
            <person name="Liu Y."/>
            <person name="Pan J."/>
            <person name="Cron B.R."/>
            <person name="Toner B.M."/>
            <person name="Anantharaman K."/>
            <person name="Breier J.A."/>
            <person name="Dick G.J."/>
            <person name="Li M."/>
        </authorList>
    </citation>
    <scope>NUCLEOTIDE SEQUENCE</scope>
    <source>
        <strain evidence="2">SZUA-1501</strain>
    </source>
</reference>
<proteinExistence type="predicted"/>
<dbReference type="InterPro" id="IPR043129">
    <property type="entry name" value="ATPase_NBD"/>
</dbReference>
<evidence type="ECO:0000313" key="2">
    <source>
        <dbReference type="EMBL" id="HIP98318.1"/>
    </source>
</evidence>
<dbReference type="Gene3D" id="3.30.420.40">
    <property type="match status" value="1"/>
</dbReference>